<organism evidence="9 10">
    <name type="scientific">Chlamydomonas reinhardtii</name>
    <name type="common">Chlamydomonas smithii</name>
    <dbReference type="NCBI Taxonomy" id="3055"/>
    <lineage>
        <taxon>Eukaryota</taxon>
        <taxon>Viridiplantae</taxon>
        <taxon>Chlorophyta</taxon>
        <taxon>core chlorophytes</taxon>
        <taxon>Chlorophyceae</taxon>
        <taxon>CS clade</taxon>
        <taxon>Chlamydomonadales</taxon>
        <taxon>Chlamydomonadaceae</taxon>
        <taxon>Chlamydomonas</taxon>
    </lineage>
</organism>
<dbReference type="GO" id="GO:0001653">
    <property type="term" value="F:peptide receptor activity"/>
    <property type="evidence" value="ECO:0000318"/>
    <property type="project" value="GO_Central"/>
</dbReference>
<dbReference type="InterPro" id="IPR050401">
    <property type="entry name" value="Cyclic_nucleotide_synthase"/>
</dbReference>
<evidence type="ECO:0000256" key="3">
    <source>
        <dbReference type="ARBA" id="ARBA00022741"/>
    </source>
</evidence>
<dbReference type="GO" id="GO:0005886">
    <property type="term" value="C:plasma membrane"/>
    <property type="evidence" value="ECO:0000318"/>
    <property type="project" value="GO_Central"/>
</dbReference>
<keyword evidence="3" id="KW-0547">Nucleotide-binding</keyword>
<evidence type="ECO:0000256" key="2">
    <source>
        <dbReference type="ARBA" id="ARBA00022692"/>
    </source>
</evidence>
<feature type="compositionally biased region" description="Gly residues" evidence="7">
    <location>
        <begin position="1811"/>
        <end position="1825"/>
    </location>
</feature>
<feature type="compositionally biased region" description="Basic and acidic residues" evidence="7">
    <location>
        <begin position="1951"/>
        <end position="1963"/>
    </location>
</feature>
<dbReference type="Proteomes" id="UP000006906">
    <property type="component" value="Chromosome 2"/>
</dbReference>
<evidence type="ECO:0000256" key="5">
    <source>
        <dbReference type="ARBA" id="ARBA00023136"/>
    </source>
</evidence>
<keyword evidence="6" id="KW-0456">Lyase</keyword>
<dbReference type="GO" id="GO:0004383">
    <property type="term" value="F:guanylate cyclase activity"/>
    <property type="evidence" value="ECO:0000318"/>
    <property type="project" value="GO_Central"/>
</dbReference>
<dbReference type="SMART" id="SM00044">
    <property type="entry name" value="CYCc"/>
    <property type="match status" value="1"/>
</dbReference>
<dbReference type="GO" id="GO:0000166">
    <property type="term" value="F:nucleotide binding"/>
    <property type="evidence" value="ECO:0007669"/>
    <property type="project" value="UniProtKB-KW"/>
</dbReference>
<feature type="region of interest" description="Disordered" evidence="7">
    <location>
        <begin position="1811"/>
        <end position="1844"/>
    </location>
</feature>
<feature type="compositionally biased region" description="Polar residues" evidence="7">
    <location>
        <begin position="956"/>
        <end position="967"/>
    </location>
</feature>
<feature type="region of interest" description="Disordered" evidence="7">
    <location>
        <begin position="1906"/>
        <end position="1963"/>
    </location>
</feature>
<feature type="region of interest" description="Disordered" evidence="7">
    <location>
        <begin position="1862"/>
        <end position="1889"/>
    </location>
</feature>
<dbReference type="EMBL" id="CM008963">
    <property type="protein sequence ID" value="PNW86608.1"/>
    <property type="molecule type" value="Genomic_DNA"/>
</dbReference>
<feature type="region of interest" description="Disordered" evidence="7">
    <location>
        <begin position="1227"/>
        <end position="1268"/>
    </location>
</feature>
<proteinExistence type="predicted"/>
<dbReference type="PROSITE" id="PS50125">
    <property type="entry name" value="GUANYLATE_CYCLASE_2"/>
    <property type="match status" value="1"/>
</dbReference>
<feature type="compositionally biased region" description="Low complexity" evidence="7">
    <location>
        <begin position="2536"/>
        <end position="2561"/>
    </location>
</feature>
<keyword evidence="2" id="KW-0812">Transmembrane</keyword>
<feature type="region of interest" description="Disordered" evidence="7">
    <location>
        <begin position="745"/>
        <end position="823"/>
    </location>
</feature>
<dbReference type="PaxDb" id="3055-EDP06775"/>
<dbReference type="InterPro" id="IPR029787">
    <property type="entry name" value="Nucleotide_cyclase"/>
</dbReference>
<reference evidence="9 10" key="1">
    <citation type="journal article" date="2007" name="Science">
        <title>The Chlamydomonas genome reveals the evolution of key animal and plant functions.</title>
        <authorList>
            <person name="Merchant S.S."/>
            <person name="Prochnik S.E."/>
            <person name="Vallon O."/>
            <person name="Harris E.H."/>
            <person name="Karpowicz S.J."/>
            <person name="Witman G.B."/>
            <person name="Terry A."/>
            <person name="Salamov A."/>
            <person name="Fritz-Laylin L.K."/>
            <person name="Marechal-Drouard L."/>
            <person name="Marshall W.F."/>
            <person name="Qu L.H."/>
            <person name="Nelson D.R."/>
            <person name="Sanderfoot A.A."/>
            <person name="Spalding M.H."/>
            <person name="Kapitonov V.V."/>
            <person name="Ren Q."/>
            <person name="Ferris P."/>
            <person name="Lindquist E."/>
            <person name="Shapiro H."/>
            <person name="Lucas S.M."/>
            <person name="Grimwood J."/>
            <person name="Schmutz J."/>
            <person name="Cardol P."/>
            <person name="Cerutti H."/>
            <person name="Chanfreau G."/>
            <person name="Chen C.L."/>
            <person name="Cognat V."/>
            <person name="Croft M.T."/>
            <person name="Dent R."/>
            <person name="Dutcher S."/>
            <person name="Fernandez E."/>
            <person name="Fukuzawa H."/>
            <person name="Gonzalez-Ballester D."/>
            <person name="Gonzalez-Halphen D."/>
            <person name="Hallmann A."/>
            <person name="Hanikenne M."/>
            <person name="Hippler M."/>
            <person name="Inwood W."/>
            <person name="Jabbari K."/>
            <person name="Kalanon M."/>
            <person name="Kuras R."/>
            <person name="Lefebvre P.A."/>
            <person name="Lemaire S.D."/>
            <person name="Lobanov A.V."/>
            <person name="Lohr M."/>
            <person name="Manuell A."/>
            <person name="Meier I."/>
            <person name="Mets L."/>
            <person name="Mittag M."/>
            <person name="Mittelmeier T."/>
            <person name="Moroney J.V."/>
            <person name="Moseley J."/>
            <person name="Napoli C."/>
            <person name="Nedelcu A.M."/>
            <person name="Niyogi K."/>
            <person name="Novoselov S.V."/>
            <person name="Paulsen I.T."/>
            <person name="Pazour G."/>
            <person name="Purton S."/>
            <person name="Ral J.P."/>
            <person name="Riano-Pachon D.M."/>
            <person name="Riekhof W."/>
            <person name="Rymarquis L."/>
            <person name="Schroda M."/>
            <person name="Stern D."/>
            <person name="Umen J."/>
            <person name="Willows R."/>
            <person name="Wilson N."/>
            <person name="Zimmer S.L."/>
            <person name="Allmer J."/>
            <person name="Balk J."/>
            <person name="Bisova K."/>
            <person name="Chen C.J."/>
            <person name="Elias M."/>
            <person name="Gendler K."/>
            <person name="Hauser C."/>
            <person name="Lamb M.R."/>
            <person name="Ledford H."/>
            <person name="Long J.C."/>
            <person name="Minagawa J."/>
            <person name="Page M.D."/>
            <person name="Pan J."/>
            <person name="Pootakham W."/>
            <person name="Roje S."/>
            <person name="Rose A."/>
            <person name="Stahlberg E."/>
            <person name="Terauchi A.M."/>
            <person name="Yang P."/>
            <person name="Ball S."/>
            <person name="Bowler C."/>
            <person name="Dieckmann C.L."/>
            <person name="Gladyshev V.N."/>
            <person name="Green P."/>
            <person name="Jorgensen R."/>
            <person name="Mayfield S."/>
            <person name="Mueller-Roeber B."/>
            <person name="Rajamani S."/>
            <person name="Sayre R.T."/>
            <person name="Brokstein P."/>
            <person name="Dubchak I."/>
            <person name="Goodstein D."/>
            <person name="Hornick L."/>
            <person name="Huang Y.W."/>
            <person name="Jhaveri J."/>
            <person name="Luo Y."/>
            <person name="Martinez D."/>
            <person name="Ngau W.C."/>
            <person name="Otillar B."/>
            <person name="Poliakov A."/>
            <person name="Porter A."/>
            <person name="Szajkowski L."/>
            <person name="Werner G."/>
            <person name="Zhou K."/>
            <person name="Grigoriev I.V."/>
            <person name="Rokhsar D.S."/>
            <person name="Grossman A.R."/>
        </authorList>
    </citation>
    <scope>NUCLEOTIDE SEQUENCE [LARGE SCALE GENOMIC DNA]</scope>
    <source>
        <strain evidence="10">CC-503</strain>
    </source>
</reference>
<dbReference type="OrthoDB" id="552811at2759"/>
<feature type="region of interest" description="Disordered" evidence="7">
    <location>
        <begin position="130"/>
        <end position="194"/>
    </location>
</feature>
<feature type="compositionally biased region" description="Gly residues" evidence="7">
    <location>
        <begin position="1738"/>
        <end position="1759"/>
    </location>
</feature>
<dbReference type="Pfam" id="PF00211">
    <property type="entry name" value="Guanylate_cyc"/>
    <property type="match status" value="2"/>
</dbReference>
<protein>
    <recommendedName>
        <fullName evidence="8">Guanylate cyclase domain-containing protein</fullName>
    </recommendedName>
</protein>
<feature type="region of interest" description="Disordered" evidence="7">
    <location>
        <begin position="577"/>
        <end position="638"/>
    </location>
</feature>
<dbReference type="GO" id="GO:0035556">
    <property type="term" value="P:intracellular signal transduction"/>
    <property type="evidence" value="ECO:0007669"/>
    <property type="project" value="InterPro"/>
</dbReference>
<dbReference type="SUPFAM" id="SSF55073">
    <property type="entry name" value="Nucleotide cyclase"/>
    <property type="match status" value="1"/>
</dbReference>
<feature type="compositionally biased region" description="Low complexity" evidence="7">
    <location>
        <begin position="2228"/>
        <end position="2238"/>
    </location>
</feature>
<feature type="compositionally biased region" description="Low complexity" evidence="7">
    <location>
        <begin position="628"/>
        <end position="638"/>
    </location>
</feature>
<gene>
    <name evidence="9" type="ORF">CHLRE_02g093550v5</name>
</gene>
<dbReference type="CDD" id="cd07302">
    <property type="entry name" value="CHD"/>
    <property type="match status" value="1"/>
</dbReference>
<keyword evidence="4" id="KW-1133">Transmembrane helix</keyword>
<dbReference type="KEGG" id="cre:CHLRE_02g093550v5"/>
<sequence>MLEVVYISPAVTTRLGASTCQAYERLILHELLNSEQQLLLELRDTVMSLHAAEQEAATAAAAAAARAAAVAGGDGGGGHVASPPSAAGAAVTAAATTAASAATAAASAGRKLHTPLLAVASMTTGLVGGVPPVTRASRSQVHQGGGGGGVRGQHDEEGVDGDFRPSGLPQRIGSASSHGSEDSESAHPCGPGTHGSAAVAELGLEGLRLHPAWIIGGPCRSGALVERRPGVVLWHRQPLSWRHSRAVALRSLGLLSHLDAAVTLVACSGRVVYQNAASRRFYGRLLGRPPREGPSPMLGGGISALPMPGQGSGLEPGLAGHPQDGQQPHQSTQQLHSRQQRRKGTGGGADDDDDRFSEGGPPLRRALTVLEPRAGTGGLGGMGQPGAWAGDLESLLRGMGAAHVVRRLFSCDLPRTAEDMLAAWASGRQWKRLLHVPPPAAGLLLPGGFSVRRAAPDAADMSCGGPLPPGFTTAMTRGLPNTNSFKNRGGGGWSFGQGHGGGVGRGSGPASQALLWQPPPLTTRLGLGAAGVRIGDHAESGGGLGGLAADSTAAGANYGSSKTSAVALFNARTSADNVSKHQSAAPQMQLLRQQQQQQPAQGLNHQQAAPTPSQPEAGPAAETDGEATDAASAFTSSASGVKGATTLTPIHVEATAGSPAAARSLPSARRILSAADSSPGSFTAPVASSAAGAAVAAAPTAFATAAAATAARLAGPYASGGSSTGGGTMFPPIYLAQDSYLTSPSASSPSVTASVSPSPLDGRTARQLAQWAARGQQPAAESSVRSGLSAATSMPAPPAEAGTAAAENEPEADMETDSTGPEAKAATAVMVPVAQSRAADEALAAMAARASVAGVSTFDSYAACSARQAIIAGAGDDDEDLELSFLCSVPIVPPTITSPVTPPTTGAPATAVGGGAAPSGNTVALGPTAARRADTSHVAAVLTFGRFTADAAASLSNAGRESRTGPSPFTAGAADRGTPSTVMSSMMNTSAMNAATTPGPGGSVPNLLSGASSTAASTTAAAAAAAVAAGGSTTPSVNRTSRPAAISGLLEQLRRGPPGRAAAAVATAAVAAEEEALVYRSHSLDAAHMRLHRLARLGGAVAGGGVGSVAGGAASLLGAGAPGISGHGGPGSGTVRQLRRVVSRGGGGGVASGIYDSHSLLMVSRQDGEWMAADTEASDYRTAGSEIEDALQCSAWRASLKVSVSRRNLEAVLASPRVVAMGAATEAGSGTDWAGNGGSGGSESNSRNLMPRQFSRSNLGGPRYAPAATASVSGSLGHTLNNLGAPSSSQQLPTAGSATLAPSSSLILPASNTLRPNSTLDLGAGGGGGGTGVLLEGGADSPRGSLGMRMSLAGINTSSGRPGSGSMLSMHRTRTPRRSSMETAIALVASVSNRSFSQSMAGMAMGGAAAANGAGVTAPLHRRVDLRSAVTSSLPQLGVPGLPTSYNLAISRGTHTGVYGGASMASAVTAPLPIARQLTSDLRVAGGSVSGVQGVSGISGGAPAGAADCMPAGVSAGSYKDSLELSMGNYHSSGMVVGGNLPSDPNISVSGPGRLLCRSPSGPASGLSGPAASVGAALSGDGEGVVGSEGGPMVQVALVQSVALAGLEARHGLPPQNAGITVAATATGGPGQAQARVEAQAQPVSAGDDGDETVSCSQLLATDGSATGGHPARVPVGDSGRVARTLHNSVADSGARLFPTLPSVSSSTASIRGAFPAGRGYGSGTTGEGLAMLSNGSTGGGAAGGGPQSSTGLVGGGTGSDAVLVHSRRRSGSSRPVSASITLRQAASIALAALSGADGDDFAMTSAPGGVGGGAGSSRAGGAGSGQASRLAASQRATEPGVVVSSGAGGAALMAARTSGGSVYDELEDSGGGGGGDGAGHPGHNDMQLGTRDAASLMAALDAGSGRGAGGLPRDTAAPTAGGAGPVWGSAVMPQQQQQVLGFAQQSHSHAPLERVREEGSEEHDMVMELVEAAGRTEGGHLRQLTAPRVVQQPTTQQQHHHQQQQQQQHHHQHQQQVAAAMQAALFGGYEEHMLKWHEVSASPFLDPVTGQRMLLLVQTDVTARVEAERKLVELTAAQTGMLEQMFPRHVLEFMVEHGEFAGNMDFSNHLSDFAHAHDLVTVLFTDIVGFTTMSKMVPAAAVMMFLSDLYSKLDALVDEFGVWKVETAGDCYIVAGGVVRHDQDGFAAVVTGGGSTSEAQYMSQQQQHPQCQAQQPQQQQLLLPVSQGSGSMTQQQMRPGSRPNSSTSLPHPGATTASRGDAGAVGAATGGIAAGTGPAALLIDTADAAALLNPMMDSTAGLAGNTGSGNATGGAGRTLLGSSTGYNTLGAQPAPISAAAAAAAAAAGAGAGSRLGDKYADAAAVFEFAVAMLEAARTVRMPHNGEPVQLRVGIHSGPLVSGVIGTKMPKFALFGDTMNTASRMESTCRPGMIQVSETTRALLPHVTTLLPTGGVHVKGKGLMNTFIYSPPPPLPSQPSAVMPPASPFFQPHQHLNLSHNHHHHQHSDRTYHQGYSHGHGAVAPPGHQPSPRGRLATSATAAQAQILQQAQQQMQQAAASETLAAGGTSRGGGAMAPAAAHDRTAVLQQQGRAGAAGAASAGNVSKEAAARAL</sequence>
<feature type="region of interest" description="Disordered" evidence="7">
    <location>
        <begin position="1991"/>
        <end position="2020"/>
    </location>
</feature>
<feature type="compositionally biased region" description="Polar residues" evidence="7">
    <location>
        <begin position="324"/>
        <end position="337"/>
    </location>
</feature>
<dbReference type="GO" id="GO:0006182">
    <property type="term" value="P:cGMP biosynthetic process"/>
    <property type="evidence" value="ECO:0000318"/>
    <property type="project" value="GO_Central"/>
</dbReference>
<evidence type="ECO:0000256" key="4">
    <source>
        <dbReference type="ARBA" id="ARBA00022989"/>
    </source>
</evidence>
<feature type="compositionally biased region" description="Basic residues" evidence="7">
    <location>
        <begin position="1999"/>
        <end position="2014"/>
    </location>
</feature>
<name>A0A2K3E1E3_CHLRE</name>
<feature type="region of interest" description="Disordered" evidence="7">
    <location>
        <begin position="2499"/>
        <end position="2581"/>
    </location>
</feature>
<dbReference type="Gramene" id="PNW86608">
    <property type="protein sequence ID" value="PNW86608"/>
    <property type="gene ID" value="CHLRE_02g093550v5"/>
</dbReference>
<evidence type="ECO:0000256" key="6">
    <source>
        <dbReference type="ARBA" id="ARBA00023239"/>
    </source>
</evidence>
<keyword evidence="5" id="KW-0472">Membrane</keyword>
<dbReference type="Gene3D" id="3.30.70.1230">
    <property type="entry name" value="Nucleotide cyclase"/>
    <property type="match status" value="2"/>
</dbReference>
<feature type="region of interest" description="Disordered" evidence="7">
    <location>
        <begin position="1356"/>
        <end position="1378"/>
    </location>
</feature>
<dbReference type="InParanoid" id="A0A2K3E1E3"/>
<comment type="subcellular location">
    <subcellularLocation>
        <location evidence="1">Membrane</location>
    </subcellularLocation>
</comment>
<dbReference type="PANTHER" id="PTHR11920:SF335">
    <property type="entry name" value="GUANYLATE CYCLASE"/>
    <property type="match status" value="1"/>
</dbReference>
<keyword evidence="10" id="KW-1185">Reference proteome</keyword>
<feature type="region of interest" description="Disordered" evidence="7">
    <location>
        <begin position="285"/>
        <end position="366"/>
    </location>
</feature>
<evidence type="ECO:0000259" key="8">
    <source>
        <dbReference type="PROSITE" id="PS50125"/>
    </source>
</evidence>
<feature type="region of interest" description="Disordered" evidence="7">
    <location>
        <begin position="956"/>
        <end position="984"/>
    </location>
</feature>
<evidence type="ECO:0000256" key="1">
    <source>
        <dbReference type="ARBA" id="ARBA00004370"/>
    </source>
</evidence>
<dbReference type="ExpressionAtlas" id="A0A2K3E1E3">
    <property type="expression patterns" value="baseline and differential"/>
</dbReference>
<feature type="region of interest" description="Disordered" evidence="7">
    <location>
        <begin position="2228"/>
        <end position="2263"/>
    </location>
</feature>
<feature type="compositionally biased region" description="Polar residues" evidence="7">
    <location>
        <begin position="779"/>
        <end position="792"/>
    </location>
</feature>
<feature type="domain" description="Guanylate cyclase" evidence="8">
    <location>
        <begin position="2122"/>
        <end position="2426"/>
    </location>
</feature>
<feature type="compositionally biased region" description="Polar residues" evidence="7">
    <location>
        <begin position="577"/>
        <end position="586"/>
    </location>
</feature>
<feature type="compositionally biased region" description="Low complexity" evidence="7">
    <location>
        <begin position="1826"/>
        <end position="1844"/>
    </location>
</feature>
<feature type="compositionally biased region" description="Low complexity" evidence="7">
    <location>
        <begin position="745"/>
        <end position="759"/>
    </location>
</feature>
<dbReference type="RefSeq" id="XP_042927104.1">
    <property type="nucleotide sequence ID" value="XM_043059470.1"/>
</dbReference>
<dbReference type="InterPro" id="IPR001054">
    <property type="entry name" value="A/G_cyclase"/>
</dbReference>
<feature type="region of interest" description="Disordered" evidence="7">
    <location>
        <begin position="1738"/>
        <end position="1761"/>
    </location>
</feature>
<dbReference type="PANTHER" id="PTHR11920">
    <property type="entry name" value="GUANYLYL CYCLASE"/>
    <property type="match status" value="1"/>
</dbReference>
<dbReference type="GO" id="GO:0007168">
    <property type="term" value="P:receptor guanylyl cyclase signaling pathway"/>
    <property type="evidence" value="ECO:0000318"/>
    <property type="project" value="GO_Central"/>
</dbReference>
<feature type="compositionally biased region" description="Low complexity" evidence="7">
    <location>
        <begin position="1935"/>
        <end position="1946"/>
    </location>
</feature>
<evidence type="ECO:0000256" key="7">
    <source>
        <dbReference type="SAM" id="MobiDB-lite"/>
    </source>
</evidence>
<evidence type="ECO:0000313" key="10">
    <source>
        <dbReference type="Proteomes" id="UP000006906"/>
    </source>
</evidence>
<dbReference type="GeneID" id="5727517"/>
<accession>A0A2K3E1E3</accession>
<feature type="compositionally biased region" description="Gly residues" evidence="7">
    <location>
        <begin position="1870"/>
        <end position="1881"/>
    </location>
</feature>
<feature type="compositionally biased region" description="Low complexity" evidence="7">
    <location>
        <begin position="587"/>
        <end position="607"/>
    </location>
</feature>
<evidence type="ECO:0000313" key="9">
    <source>
        <dbReference type="EMBL" id="PNW86608.1"/>
    </source>
</evidence>